<evidence type="ECO:0000313" key="5">
    <source>
        <dbReference type="Proteomes" id="UP001072034"/>
    </source>
</evidence>
<sequence>MKLPTPPTPSRPLLVTRVWDRLRPDPTGLVLGAVFFVLALTPSLLPRDLLFQGAACGLCAGTGYLLGVWVSWNWRTWIRKVVRVLWEAGGLSLPAWWPRWRRRVEIALSLVVILALNGILLRAVRWQQEVAALTGSRAYTPAQYLLVFPVGFGLWMLLVAIGRCFLHLEIWLRGRLPQRLPLPVRSVSSWIVVIVLVFALIHQAIPGLIIGGAEAVFSVRNDADPPNADRPAAAERSGSPDSLVPWETLGAYGKRFVGRGLSAQGLEEVTSRPAAEPIRVYAGLKSAGTDAERAALVVEELERTGAASRSAIMIAPTTGTGWVDPIAALSLEVLYDGDTAIAAAQYSYLPSSVQFIADTDKARASGRELVRAVVDWWRTLPQDDRPRLLLYGESLGVVAGEAAFSDLSDVLGSVDGVLWVGPPNSSRLWSDLVTRRDPGTREVDPTYSAGLTVRFAQDRDEMETFFGDGTWGEKRILYIQHPSDPVVWWSPRLVRAPEPDWLRERAGTDRSPAMRWMPYITFFQVSADLPRAMNVPHGHGHHYGTEILDGLALVAHEDAFTAGRVAQARQEVERALAAQPADD</sequence>
<organism evidence="4 5">
    <name type="scientific">Actinomyces israelii</name>
    <dbReference type="NCBI Taxonomy" id="1659"/>
    <lineage>
        <taxon>Bacteria</taxon>
        <taxon>Bacillati</taxon>
        <taxon>Actinomycetota</taxon>
        <taxon>Actinomycetes</taxon>
        <taxon>Actinomycetales</taxon>
        <taxon>Actinomycetaceae</taxon>
        <taxon>Actinomyces</taxon>
    </lineage>
</organism>
<accession>A0ABT4IAM6</accession>
<dbReference type="GO" id="GO:0016787">
    <property type="term" value="F:hydrolase activity"/>
    <property type="evidence" value="ECO:0007669"/>
    <property type="project" value="UniProtKB-KW"/>
</dbReference>
<keyword evidence="1" id="KW-1133">Transmembrane helix</keyword>
<keyword evidence="1" id="KW-0812">Transmembrane</keyword>
<feature type="transmembrane region" description="Helical" evidence="1">
    <location>
        <begin position="106"/>
        <end position="124"/>
    </location>
</feature>
<keyword evidence="1" id="KW-0472">Membrane</keyword>
<comment type="caution">
    <text evidence="4">The sequence shown here is derived from an EMBL/GenBank/DDBJ whole genome shotgun (WGS) entry which is preliminary data.</text>
</comment>
<dbReference type="RefSeq" id="WP_268917805.1">
    <property type="nucleotide sequence ID" value="NZ_JAPTMY010000021.1"/>
</dbReference>
<evidence type="ECO:0000259" key="3">
    <source>
        <dbReference type="Pfam" id="PF15420"/>
    </source>
</evidence>
<feature type="transmembrane region" description="Helical" evidence="1">
    <location>
        <begin position="51"/>
        <end position="72"/>
    </location>
</feature>
<dbReference type="Proteomes" id="UP001072034">
    <property type="component" value="Unassembled WGS sequence"/>
</dbReference>
<feature type="transmembrane region" description="Helical" evidence="1">
    <location>
        <begin position="187"/>
        <end position="205"/>
    </location>
</feature>
<name>A0ABT4IAM6_9ACTO</name>
<reference evidence="4" key="1">
    <citation type="submission" date="2022-10" db="EMBL/GenBank/DDBJ databases">
        <title>Genome sequence of Actinomyces israelii ATCC 10048.</title>
        <authorList>
            <person name="Watt R.M."/>
            <person name="Tong W.M."/>
        </authorList>
    </citation>
    <scope>NUCLEOTIDE SEQUENCE</scope>
    <source>
        <strain evidence="4">ATCC 10048</strain>
    </source>
</reference>
<dbReference type="InterPro" id="IPR027787">
    <property type="entry name" value="Alpha/beta-hydrolase_catalytic"/>
</dbReference>
<evidence type="ECO:0000313" key="4">
    <source>
        <dbReference type="EMBL" id="MCZ0858409.1"/>
    </source>
</evidence>
<gene>
    <name evidence="4" type="ORF">OHJ16_10185</name>
</gene>
<keyword evidence="5" id="KW-1185">Reference proteome</keyword>
<feature type="transmembrane region" description="Helical" evidence="1">
    <location>
        <begin position="144"/>
        <end position="166"/>
    </location>
</feature>
<feature type="domain" description="Alpha/beta-hydrolase N-terminal" evidence="3">
    <location>
        <begin position="40"/>
        <end position="260"/>
    </location>
</feature>
<feature type="domain" description="Alpha/beta-hydrolase catalytic" evidence="2">
    <location>
        <begin position="278"/>
        <end position="565"/>
    </location>
</feature>
<keyword evidence="4" id="KW-0378">Hydrolase</keyword>
<evidence type="ECO:0000259" key="2">
    <source>
        <dbReference type="Pfam" id="PF10081"/>
    </source>
</evidence>
<dbReference type="Pfam" id="PF10081">
    <property type="entry name" value="Abhydrolase_9"/>
    <property type="match status" value="1"/>
</dbReference>
<dbReference type="Pfam" id="PF15420">
    <property type="entry name" value="Abhydrolase_9_N"/>
    <property type="match status" value="1"/>
</dbReference>
<protein>
    <submittedName>
        <fullName evidence="4">Alpha/beta hydrolase</fullName>
    </submittedName>
</protein>
<feature type="transmembrane region" description="Helical" evidence="1">
    <location>
        <begin position="27"/>
        <end position="45"/>
    </location>
</feature>
<proteinExistence type="predicted"/>
<dbReference type="InterPro" id="IPR027788">
    <property type="entry name" value="Alpha/beta-hydrolase_N_dom"/>
</dbReference>
<dbReference type="EMBL" id="JAPTMY010000021">
    <property type="protein sequence ID" value="MCZ0858409.1"/>
    <property type="molecule type" value="Genomic_DNA"/>
</dbReference>
<evidence type="ECO:0000256" key="1">
    <source>
        <dbReference type="SAM" id="Phobius"/>
    </source>
</evidence>